<evidence type="ECO:0000313" key="2">
    <source>
        <dbReference type="Proteomes" id="UP000202962"/>
    </source>
</evidence>
<dbReference type="OrthoDB" id="22786at10239"/>
<organism evidence="1 2">
    <name type="scientific">Mocis latipes granulovirus</name>
    <dbReference type="NCBI Taxonomy" id="2072024"/>
    <lineage>
        <taxon>Viruses</taxon>
        <taxon>Viruses incertae sedis</taxon>
        <taxon>Naldaviricetes</taxon>
        <taxon>Lefavirales</taxon>
        <taxon>Baculoviridae</taxon>
        <taxon>Betabaculovirus</taxon>
        <taxon>Betabaculovirus molatipedis</taxon>
    </lineage>
</organism>
<dbReference type="KEGG" id="vg:27429682"/>
<keyword evidence="2" id="KW-1185">Reference proteome</keyword>
<dbReference type="SUPFAM" id="SSF50353">
    <property type="entry name" value="Cytokine"/>
    <property type="match status" value="1"/>
</dbReference>
<proteinExistence type="predicted"/>
<accession>A0A162GWT2</accession>
<dbReference type="EMBL" id="KR011718">
    <property type="protein sequence ID" value="AKR17509.1"/>
    <property type="molecule type" value="Genomic_DNA"/>
</dbReference>
<sequence>MTCLIISITLLLVTTTFCDTQTLYELSNPYFSMYMCTDHTRNNIGLSQTASGASNCPITKFNIIPNNGGLVLMFKLNTACSYLCLDSCGNKYITDKYVAEECTWSTVAYKDFDTLSQNRGNYTQFLAFIRYDTIPLYASKNFNLHTHHQNIKLKIKQTSSTSNDICKLNVKNVGINATCTNYNIENYDIDLHKNYAAINLFDKLLAFLGFYSIVKQETENTLRMIDYTANYNK</sequence>
<name>A0A162GWT2_9BBAC</name>
<reference evidence="1 2" key="1">
    <citation type="submission" date="2015-03" db="EMBL/GenBank/DDBJ databases">
        <title>The complete genome sequence of Mocis sp. granulovirus.</title>
        <authorList>
            <person name="Ardisson-Araujo D.M.P."/>
            <person name="Melo F.L."/>
            <person name="Sosa-Gomez D.R."/>
            <person name="Ribeiro B.M."/>
        </authorList>
    </citation>
    <scope>NUCLEOTIDE SEQUENCE [LARGE SCALE GENOMIC DNA]</scope>
    <source>
        <strain evidence="1">Southern Brazil</strain>
    </source>
</reference>
<protein>
    <submittedName>
        <fullName evidence="1">FGF-1</fullName>
    </submittedName>
</protein>
<dbReference type="Proteomes" id="UP000202962">
    <property type="component" value="Segment"/>
</dbReference>
<evidence type="ECO:0000313" key="1">
    <source>
        <dbReference type="EMBL" id="AKR17509.1"/>
    </source>
</evidence>
<dbReference type="InterPro" id="IPR008996">
    <property type="entry name" value="IL1/FGF"/>
</dbReference>